<dbReference type="CDD" id="cd17982">
    <property type="entry name" value="DEXHc_DHX37"/>
    <property type="match status" value="1"/>
</dbReference>
<feature type="region of interest" description="Disordered" evidence="8">
    <location>
        <begin position="169"/>
        <end position="257"/>
    </location>
</feature>
<feature type="compositionally biased region" description="Low complexity" evidence="8">
    <location>
        <begin position="187"/>
        <end position="197"/>
    </location>
</feature>
<keyword evidence="4" id="KW-0378">Hydrolase</keyword>
<dbReference type="InterPro" id="IPR014001">
    <property type="entry name" value="Helicase_ATP-bd"/>
</dbReference>
<evidence type="ECO:0000259" key="10">
    <source>
        <dbReference type="PROSITE" id="PS51194"/>
    </source>
</evidence>
<dbReference type="Gene3D" id="3.40.50.300">
    <property type="entry name" value="P-loop containing nucleotide triphosphate hydrolases"/>
    <property type="match status" value="3"/>
</dbReference>
<dbReference type="GO" id="GO:0003723">
    <property type="term" value="F:RNA binding"/>
    <property type="evidence" value="ECO:0007669"/>
    <property type="project" value="TreeGrafter"/>
</dbReference>
<proteinExistence type="inferred from homology"/>
<evidence type="ECO:0000313" key="11">
    <source>
        <dbReference type="EMBL" id="CAD7597494.1"/>
    </source>
</evidence>
<dbReference type="Gene3D" id="1.20.120.1080">
    <property type="match status" value="1"/>
</dbReference>
<name>A0A7R9K0V2_TIMGE</name>
<feature type="compositionally biased region" description="Acidic residues" evidence="8">
    <location>
        <begin position="175"/>
        <end position="186"/>
    </location>
</feature>
<dbReference type="SUPFAM" id="SSF52540">
    <property type="entry name" value="P-loop containing nucleoside triphosphate hydrolases"/>
    <property type="match status" value="1"/>
</dbReference>
<dbReference type="SMART" id="SM00487">
    <property type="entry name" value="DEXDc"/>
    <property type="match status" value="1"/>
</dbReference>
<dbReference type="PROSITE" id="PS00690">
    <property type="entry name" value="DEAH_ATP_HELICASE"/>
    <property type="match status" value="1"/>
</dbReference>
<dbReference type="Pfam" id="PF21010">
    <property type="entry name" value="HA2_C"/>
    <property type="match status" value="1"/>
</dbReference>
<evidence type="ECO:0000259" key="9">
    <source>
        <dbReference type="PROSITE" id="PS51192"/>
    </source>
</evidence>
<dbReference type="PANTHER" id="PTHR18934">
    <property type="entry name" value="ATP-DEPENDENT RNA HELICASE"/>
    <property type="match status" value="1"/>
</dbReference>
<dbReference type="CDD" id="cd18791">
    <property type="entry name" value="SF2_C_RHA"/>
    <property type="match status" value="1"/>
</dbReference>
<dbReference type="Pfam" id="PF07717">
    <property type="entry name" value="OB_NTP_bind"/>
    <property type="match status" value="1"/>
</dbReference>
<dbReference type="Pfam" id="PF00271">
    <property type="entry name" value="Helicase_C"/>
    <property type="match status" value="1"/>
</dbReference>
<dbReference type="InterPro" id="IPR048333">
    <property type="entry name" value="HA2_WH"/>
</dbReference>
<sequence length="1196" mass="134037">MNDRKKGYNWKARQVVQTKVDNSATTKIKIDPRYSSTNKHDESNLLAIPSKKRKTVKVKKVANVTRILSKKQRKHLEKIVDRKKKKENRTALLGKISENQASVSVVEQLNSIAHLQSKGLKGIRQGGLLKKRKHPSNLDSDDDQEDNKLSSIKGSNKLRRLLVQQGNKLDPSVVDFDESDSSDSDEGGSTIESSSGDGAAGQTDKNQDTPSDVLEKDDKASNERLDDVTTVEDSQVDSKESCQDETNKPKPAVSKPAVFVPVSRPTGVQEARLKLPILAEEQVIMEAIQEHPVVVLSGETGSGKTTQVPQFLYEAGYATGGKMIAVTEPRRVAAISMSKRVAEEMGLTSREVSYLIRFEGNTTADTKIKFMTDGVLLKEVQSDFLLTRYSVVILDEAHERSASTDILIGLLSRIVRQRDKQGDPLKLIIMSATLRERDFTENKRLFRNPPPALRVETRQFPVTLHFAKRTPQDYLSEAYRKTCKIHSENPSGGILIFVTGQREVNSLVRKLRRAFPLKRARSKRITDVSPSQTEGRDENDKVDDAKEGSSADDDEEEELMGLMKKAVKKSRRRTKQAKKSLPEINLDDYVVVPNEVDWEPDVLGEDEDMSEDEEDSEMLVGLSSREPLWVLPLYSQLSSRQQAKVFQTPPARLCVVATNIAETSLTIPDIKYVVDTGRVKTRLYDRLTGVSTFAVTWTSKAAANQRAGRAGRTGPGHCYRLYSSAVFVNHFDEFSVPDIQRKPVDDLVLQMKVMHITKVVNFPFPSPLNVDQLITAERRLTLLGALEKPKSDSEEFTAKVTPLGRSMAAFPVAPRFAKMLTISSQRGLEVLSYTVLMVAALSVPEVLIEEPLSGEPSVDSKRWALIRRKWASYEPGSIDLGDVMVLISAILAAEHAASTGELERFCDANRLRHKAVLEVRRLRLQLTAELNLAVPSLELCVDPKMKPPGSEVSILLRQIILSGFPDHVARKIDTSGSEDSNKFKGKRVYRCEGMEELVYLHRASVLFKDPPDWVVYQEVYETNKLYMQGVTRIEPEYLPRLAPSLCSLSEPLKEPCPYYSAKSGKMFCFFSGTFGRQAWKLPLVEVEFPAGAQAFKWLARFLLDGSMCPELSRFRTLLLSAPESMTNSWTNLQVRTKTLLKELMDRGVNSRSMLLAEWEIDPSYLLNAYKLWLPRSAHGDLVAMWPPTKGILVGNM</sequence>
<dbReference type="GO" id="GO:0016787">
    <property type="term" value="F:hydrolase activity"/>
    <property type="evidence" value="ECO:0007669"/>
    <property type="project" value="UniProtKB-KW"/>
</dbReference>
<protein>
    <recommendedName>
        <fullName evidence="2">RNA helicase</fullName>
        <ecNumber evidence="2">3.6.4.13</ecNumber>
    </recommendedName>
</protein>
<feature type="compositionally biased region" description="Basic and acidic residues" evidence="8">
    <location>
        <begin position="236"/>
        <end position="248"/>
    </location>
</feature>
<reference evidence="11" key="1">
    <citation type="submission" date="2020-11" db="EMBL/GenBank/DDBJ databases">
        <authorList>
            <person name="Tran Van P."/>
        </authorList>
    </citation>
    <scope>NUCLEOTIDE SEQUENCE</scope>
</reference>
<evidence type="ECO:0000256" key="8">
    <source>
        <dbReference type="SAM" id="MobiDB-lite"/>
    </source>
</evidence>
<dbReference type="GO" id="GO:0000462">
    <property type="term" value="P:maturation of SSU-rRNA from tricistronic rRNA transcript (SSU-rRNA, 5.8S rRNA, LSU-rRNA)"/>
    <property type="evidence" value="ECO:0007669"/>
    <property type="project" value="TreeGrafter"/>
</dbReference>
<dbReference type="InterPro" id="IPR011545">
    <property type="entry name" value="DEAD/DEAH_box_helicase_dom"/>
</dbReference>
<dbReference type="Pfam" id="PF23362">
    <property type="entry name" value="DHX37_C"/>
    <property type="match status" value="1"/>
</dbReference>
<dbReference type="GO" id="GO:0005730">
    <property type="term" value="C:nucleolus"/>
    <property type="evidence" value="ECO:0007669"/>
    <property type="project" value="TreeGrafter"/>
</dbReference>
<feature type="domain" description="Helicase C-terminal" evidence="10">
    <location>
        <begin position="585"/>
        <end position="755"/>
    </location>
</feature>
<dbReference type="PANTHER" id="PTHR18934:SF99">
    <property type="entry name" value="ATP-DEPENDENT RNA HELICASE DHX37-RELATED"/>
    <property type="match status" value="1"/>
</dbReference>
<accession>A0A7R9K0V2</accession>
<dbReference type="InterPro" id="IPR027417">
    <property type="entry name" value="P-loop_NTPase"/>
</dbReference>
<dbReference type="PROSITE" id="PS51192">
    <property type="entry name" value="HELICASE_ATP_BIND_1"/>
    <property type="match status" value="1"/>
</dbReference>
<keyword evidence="3" id="KW-0547">Nucleotide-binding</keyword>
<dbReference type="EC" id="3.6.4.13" evidence="2"/>
<evidence type="ECO:0000256" key="4">
    <source>
        <dbReference type="ARBA" id="ARBA00022801"/>
    </source>
</evidence>
<dbReference type="Pfam" id="PF00270">
    <property type="entry name" value="DEAD"/>
    <property type="match status" value="1"/>
</dbReference>
<dbReference type="FunFam" id="3.40.50.300:FF:000637">
    <property type="entry name" value="ATP-dependent RNA helicase DHX37/DHR1"/>
    <property type="match status" value="1"/>
</dbReference>
<feature type="compositionally biased region" description="Basic and acidic residues" evidence="8">
    <location>
        <begin position="213"/>
        <end position="227"/>
    </location>
</feature>
<dbReference type="Pfam" id="PF04408">
    <property type="entry name" value="WHD_HA2"/>
    <property type="match status" value="1"/>
</dbReference>
<comment type="similarity">
    <text evidence="1">Belongs to the DEAD box helicase family. DEAH subfamily.</text>
</comment>
<evidence type="ECO:0000256" key="1">
    <source>
        <dbReference type="ARBA" id="ARBA00008792"/>
    </source>
</evidence>
<evidence type="ECO:0000256" key="7">
    <source>
        <dbReference type="ARBA" id="ARBA00047984"/>
    </source>
</evidence>
<dbReference type="PROSITE" id="PS51194">
    <property type="entry name" value="HELICASE_CTER"/>
    <property type="match status" value="1"/>
</dbReference>
<dbReference type="InterPro" id="IPR056371">
    <property type="entry name" value="DHX37-like_C"/>
</dbReference>
<dbReference type="InterPro" id="IPR002464">
    <property type="entry name" value="DNA/RNA_helicase_DEAH_CS"/>
</dbReference>
<keyword evidence="6" id="KW-0067">ATP-binding</keyword>
<comment type="catalytic activity">
    <reaction evidence="7">
        <text>ATP + H2O = ADP + phosphate + H(+)</text>
        <dbReference type="Rhea" id="RHEA:13065"/>
        <dbReference type="ChEBI" id="CHEBI:15377"/>
        <dbReference type="ChEBI" id="CHEBI:15378"/>
        <dbReference type="ChEBI" id="CHEBI:30616"/>
        <dbReference type="ChEBI" id="CHEBI:43474"/>
        <dbReference type="ChEBI" id="CHEBI:456216"/>
        <dbReference type="EC" id="3.6.4.13"/>
    </reaction>
</comment>
<dbReference type="InterPro" id="IPR001650">
    <property type="entry name" value="Helicase_C-like"/>
</dbReference>
<gene>
    <name evidence="11" type="ORF">TGEB3V08_LOCUS6787</name>
</gene>
<evidence type="ECO:0000256" key="2">
    <source>
        <dbReference type="ARBA" id="ARBA00012552"/>
    </source>
</evidence>
<feature type="region of interest" description="Disordered" evidence="8">
    <location>
        <begin position="521"/>
        <end position="558"/>
    </location>
</feature>
<dbReference type="SMART" id="SM00847">
    <property type="entry name" value="HA2"/>
    <property type="match status" value="1"/>
</dbReference>
<dbReference type="SMART" id="SM00490">
    <property type="entry name" value="HELICc"/>
    <property type="match status" value="1"/>
</dbReference>
<evidence type="ECO:0000256" key="3">
    <source>
        <dbReference type="ARBA" id="ARBA00022741"/>
    </source>
</evidence>
<dbReference type="GO" id="GO:0003724">
    <property type="term" value="F:RNA helicase activity"/>
    <property type="evidence" value="ECO:0007669"/>
    <property type="project" value="UniProtKB-EC"/>
</dbReference>
<keyword evidence="5" id="KW-0347">Helicase</keyword>
<dbReference type="GO" id="GO:0005524">
    <property type="term" value="F:ATP binding"/>
    <property type="evidence" value="ECO:0007669"/>
    <property type="project" value="UniProtKB-KW"/>
</dbReference>
<organism evidence="11">
    <name type="scientific">Timema genevievae</name>
    <name type="common">Walking stick</name>
    <dbReference type="NCBI Taxonomy" id="629358"/>
    <lineage>
        <taxon>Eukaryota</taxon>
        <taxon>Metazoa</taxon>
        <taxon>Ecdysozoa</taxon>
        <taxon>Arthropoda</taxon>
        <taxon>Hexapoda</taxon>
        <taxon>Insecta</taxon>
        <taxon>Pterygota</taxon>
        <taxon>Neoptera</taxon>
        <taxon>Polyneoptera</taxon>
        <taxon>Phasmatodea</taxon>
        <taxon>Timematodea</taxon>
        <taxon>Timematoidea</taxon>
        <taxon>Timematidae</taxon>
        <taxon>Timema</taxon>
    </lineage>
</organism>
<evidence type="ECO:0000256" key="6">
    <source>
        <dbReference type="ARBA" id="ARBA00022840"/>
    </source>
</evidence>
<feature type="region of interest" description="Disordered" evidence="8">
    <location>
        <begin position="126"/>
        <end position="152"/>
    </location>
</feature>
<feature type="domain" description="Helicase ATP-binding" evidence="9">
    <location>
        <begin position="285"/>
        <end position="452"/>
    </location>
</feature>
<dbReference type="InterPro" id="IPR011709">
    <property type="entry name" value="DEAD-box_helicase_OB_fold"/>
</dbReference>
<dbReference type="AlphaFoldDB" id="A0A7R9K0V2"/>
<dbReference type="InterPro" id="IPR007502">
    <property type="entry name" value="Helicase-assoc_dom"/>
</dbReference>
<evidence type="ECO:0000256" key="5">
    <source>
        <dbReference type="ARBA" id="ARBA00022806"/>
    </source>
</evidence>
<dbReference type="EMBL" id="OE841859">
    <property type="protein sequence ID" value="CAD7597494.1"/>
    <property type="molecule type" value="Genomic_DNA"/>
</dbReference>
<feature type="compositionally biased region" description="Basic and acidic residues" evidence="8">
    <location>
        <begin position="534"/>
        <end position="549"/>
    </location>
</feature>